<reference evidence="2 3" key="2">
    <citation type="submission" date="2015-01" db="EMBL/GenBank/DDBJ databases">
        <authorList>
            <consortium name="NBRP consortium"/>
            <person name="Sawabe T."/>
            <person name="Meirelles P."/>
            <person name="Feng G."/>
            <person name="Sayaka M."/>
            <person name="Hattori M."/>
            <person name="Ohkuma M."/>
        </authorList>
    </citation>
    <scope>NUCLEOTIDE SEQUENCE [LARGE SCALE GENOMIC DNA]</scope>
    <source>
        <strain evidence="2 3">JCM19232</strain>
    </source>
</reference>
<dbReference type="AlphaFoldDB" id="A0A0B8P1Y6"/>
<organism evidence="2 3">
    <name type="scientific">Vibrio ishigakensis</name>
    <dbReference type="NCBI Taxonomy" id="1481914"/>
    <lineage>
        <taxon>Bacteria</taxon>
        <taxon>Pseudomonadati</taxon>
        <taxon>Pseudomonadota</taxon>
        <taxon>Gammaproteobacteria</taxon>
        <taxon>Vibrionales</taxon>
        <taxon>Vibrionaceae</taxon>
        <taxon>Vibrio</taxon>
    </lineage>
</organism>
<dbReference type="Proteomes" id="UP000031670">
    <property type="component" value="Unassembled WGS sequence"/>
</dbReference>
<comment type="caution">
    <text evidence="2">The sequence shown here is derived from an EMBL/GenBank/DDBJ whole genome shotgun (WGS) entry which is preliminary data.</text>
</comment>
<sequence length="38" mass="4514">MVPFLYWLQTHQNRILLILVIPLLTEAITFLLLITFKS</sequence>
<reference evidence="2 3" key="1">
    <citation type="submission" date="2015-01" db="EMBL/GenBank/DDBJ databases">
        <title>Vibrio sp. C5 JCM 19232 whole genome shotgun sequence.</title>
        <authorList>
            <person name="Sawabe T."/>
            <person name="Meirelles P."/>
            <person name="Feng G."/>
            <person name="Sayaka M."/>
            <person name="Hattori M."/>
            <person name="Ohkuma M."/>
        </authorList>
    </citation>
    <scope>NUCLEOTIDE SEQUENCE [LARGE SCALE GENOMIC DNA]</scope>
    <source>
        <strain evidence="2 3">JCM19232</strain>
    </source>
</reference>
<feature type="transmembrane region" description="Helical" evidence="1">
    <location>
        <begin position="15"/>
        <end position="36"/>
    </location>
</feature>
<dbReference type="EMBL" id="BBSA01000001">
    <property type="protein sequence ID" value="GAM60236.1"/>
    <property type="molecule type" value="Genomic_DNA"/>
</dbReference>
<evidence type="ECO:0000256" key="1">
    <source>
        <dbReference type="SAM" id="Phobius"/>
    </source>
</evidence>
<protein>
    <submittedName>
        <fullName evidence="2">Uncharacterized protein</fullName>
    </submittedName>
</protein>
<gene>
    <name evidence="2" type="ORF">JCM19232_569</name>
</gene>
<accession>A0A0B8P1Y6</accession>
<keyword evidence="1" id="KW-1133">Transmembrane helix</keyword>
<keyword evidence="1" id="KW-0812">Transmembrane</keyword>
<keyword evidence="1" id="KW-0472">Membrane</keyword>
<name>A0A0B8P1Y6_9VIBR</name>
<proteinExistence type="predicted"/>
<evidence type="ECO:0000313" key="2">
    <source>
        <dbReference type="EMBL" id="GAM60236.1"/>
    </source>
</evidence>
<evidence type="ECO:0000313" key="3">
    <source>
        <dbReference type="Proteomes" id="UP000031670"/>
    </source>
</evidence>